<name>A0A1I4YR43_9CLOT</name>
<organism evidence="4 5">
    <name type="scientific">Proteiniclasticum ruminis</name>
    <dbReference type="NCBI Taxonomy" id="398199"/>
    <lineage>
        <taxon>Bacteria</taxon>
        <taxon>Bacillati</taxon>
        <taxon>Bacillota</taxon>
        <taxon>Clostridia</taxon>
        <taxon>Eubacteriales</taxon>
        <taxon>Clostridiaceae</taxon>
        <taxon>Proteiniclasticum</taxon>
    </lineage>
</organism>
<dbReference type="Gene3D" id="3.30.420.150">
    <property type="entry name" value="Exopolyphosphatase. Domain 2"/>
    <property type="match status" value="1"/>
</dbReference>
<dbReference type="Pfam" id="PF21447">
    <property type="entry name" value="Ppx-GppA_III"/>
    <property type="match status" value="1"/>
</dbReference>
<feature type="domain" description="Ppx/GppA phosphatase C-terminal" evidence="3">
    <location>
        <begin position="314"/>
        <end position="473"/>
    </location>
</feature>
<dbReference type="PANTHER" id="PTHR30005:SF0">
    <property type="entry name" value="RETROGRADE REGULATION PROTEIN 2"/>
    <property type="match status" value="1"/>
</dbReference>
<dbReference type="Gene3D" id="1.10.3210.10">
    <property type="entry name" value="Hypothetical protein af1432"/>
    <property type="match status" value="1"/>
</dbReference>
<proteinExistence type="inferred from homology"/>
<dbReference type="Proteomes" id="UP000181899">
    <property type="component" value="Unassembled WGS sequence"/>
</dbReference>
<dbReference type="InterPro" id="IPR050273">
    <property type="entry name" value="GppA/Ppx_hydrolase"/>
</dbReference>
<dbReference type="SUPFAM" id="SSF53067">
    <property type="entry name" value="Actin-like ATPase domain"/>
    <property type="match status" value="2"/>
</dbReference>
<dbReference type="STRING" id="398199.SAMN05421804_101339"/>
<dbReference type="SUPFAM" id="SSF109604">
    <property type="entry name" value="HD-domain/PDEase-like"/>
    <property type="match status" value="1"/>
</dbReference>
<dbReference type="RefSeq" id="WP_177213449.1">
    <property type="nucleotide sequence ID" value="NZ_FOVK01000001.1"/>
</dbReference>
<gene>
    <name evidence="4" type="ORF">SAMN04488695_101748</name>
</gene>
<dbReference type="InterPro" id="IPR043129">
    <property type="entry name" value="ATPase_NBD"/>
</dbReference>
<protein>
    <submittedName>
        <fullName evidence="4">Exopolyphosphatase / guanosine-5'-triphosphate,3'-diphosphate pyrophosphatase</fullName>
    </submittedName>
</protein>
<dbReference type="Gene3D" id="3.30.420.40">
    <property type="match status" value="1"/>
</dbReference>
<comment type="similarity">
    <text evidence="1">Belongs to the GppA/Ppx family.</text>
</comment>
<evidence type="ECO:0000256" key="1">
    <source>
        <dbReference type="ARBA" id="ARBA00007125"/>
    </source>
</evidence>
<accession>A0A1I4YR43</accession>
<dbReference type="InterPro" id="IPR003695">
    <property type="entry name" value="Ppx_GppA_N"/>
</dbReference>
<dbReference type="PANTHER" id="PTHR30005">
    <property type="entry name" value="EXOPOLYPHOSPHATASE"/>
    <property type="match status" value="1"/>
</dbReference>
<evidence type="ECO:0000313" key="5">
    <source>
        <dbReference type="Proteomes" id="UP000181899"/>
    </source>
</evidence>
<dbReference type="AlphaFoldDB" id="A0A1I4YR43"/>
<dbReference type="EMBL" id="FOVK01000001">
    <property type="protein sequence ID" value="SFN40486.1"/>
    <property type="molecule type" value="Genomic_DNA"/>
</dbReference>
<evidence type="ECO:0000259" key="3">
    <source>
        <dbReference type="Pfam" id="PF21447"/>
    </source>
</evidence>
<keyword evidence="5" id="KW-1185">Reference proteome</keyword>
<reference evidence="4 5" key="1">
    <citation type="submission" date="2016-10" db="EMBL/GenBank/DDBJ databases">
        <authorList>
            <person name="de Groot N.N."/>
        </authorList>
    </citation>
    <scope>NUCLEOTIDE SEQUENCE [LARGE SCALE GENOMIC DNA]</scope>
    <source>
        <strain evidence="4 5">ML2</strain>
    </source>
</reference>
<dbReference type="Pfam" id="PF02541">
    <property type="entry name" value="Ppx-GppA"/>
    <property type="match status" value="1"/>
</dbReference>
<dbReference type="InterPro" id="IPR048950">
    <property type="entry name" value="Ppx_GppA_C"/>
</dbReference>
<feature type="domain" description="Ppx/GppA phosphatase N-terminal" evidence="2">
    <location>
        <begin position="24"/>
        <end position="303"/>
    </location>
</feature>
<evidence type="ECO:0000259" key="2">
    <source>
        <dbReference type="Pfam" id="PF02541"/>
    </source>
</evidence>
<sequence>MEKFALIYIGGNTIRYALWQIKADQSYMLLESYREDLKLGQNTHVENVIKQEKIEHLLTILKHFKEFSDSVSADKILIVFSEFFQRIENTSDIQQRIIEEIGEEIVSLTCEEELHYDYLALTHSMNLTRSLIVDISGVSTQIGFVEDGILKDRYHIPVGPVSLTEKFSLENHILKENHIGLERHLIEEIRKIPWLKRYTYEDMVIVGGSARAISKIDRKKRRYPLDIIHEYTLENQDIHWHYKSLMSKNLSQRIQVPGLDKDRADILPSALAIVDLLLQETGIEKIRVSGSGIREGFLLEHIQKRFGMLSPMLEQSISNILSRHSVNKTKSKNLFALTSELYESLNGVRKDWKDAQDILLVSSRLRDVGLSVRYYNHDKHNFYIIINSELRGLDHRQIILCGLTATFTNGIHKEAPLLQYGQIINRMDLEMVYDIGICLSLAERLLQSDQKELHLKKCSILEDTIEILLSASDDIHFELHDASKLSSVFYELYKKNLILSYEKNSKYHAD</sequence>
<dbReference type="eggNOG" id="COG0248">
    <property type="taxonomic scope" value="Bacteria"/>
</dbReference>
<evidence type="ECO:0000313" key="4">
    <source>
        <dbReference type="EMBL" id="SFN40486.1"/>
    </source>
</evidence>